<feature type="compositionally biased region" description="Basic and acidic residues" evidence="1">
    <location>
        <begin position="442"/>
        <end position="473"/>
    </location>
</feature>
<dbReference type="eggNOG" id="KOG3640">
    <property type="taxonomic scope" value="Eukaryota"/>
</dbReference>
<feature type="compositionally biased region" description="Polar residues" evidence="1">
    <location>
        <begin position="537"/>
        <end position="547"/>
    </location>
</feature>
<dbReference type="AlphaFoldDB" id="A0A087XF73"/>
<dbReference type="CTD" id="559353"/>
<dbReference type="InterPro" id="IPR011993">
    <property type="entry name" value="PH-like_dom_sf"/>
</dbReference>
<feature type="compositionally biased region" description="Basic and acidic residues" evidence="1">
    <location>
        <begin position="602"/>
        <end position="617"/>
    </location>
</feature>
<dbReference type="PANTHER" id="PTHR21538:SF26">
    <property type="entry name" value="ANILLIN ISOFORM X1"/>
    <property type="match status" value="1"/>
</dbReference>
<feature type="region of interest" description="Disordered" evidence="1">
    <location>
        <begin position="362"/>
        <end position="680"/>
    </location>
</feature>
<dbReference type="GeneID" id="103142442"/>
<dbReference type="EMBL" id="AYCK01007418">
    <property type="status" value="NOT_ANNOTATED_CDS"/>
    <property type="molecule type" value="Genomic_DNA"/>
</dbReference>
<feature type="compositionally biased region" description="Basic and acidic residues" evidence="1">
    <location>
        <begin position="369"/>
        <end position="387"/>
    </location>
</feature>
<dbReference type="Pfam" id="PF00169">
    <property type="entry name" value="PH"/>
    <property type="match status" value="1"/>
</dbReference>
<dbReference type="InterPro" id="IPR051364">
    <property type="entry name" value="Cytokinesis/Rho-signaling"/>
</dbReference>
<dbReference type="SMART" id="SM00233">
    <property type="entry name" value="PH"/>
    <property type="match status" value="1"/>
</dbReference>
<feature type="compositionally biased region" description="Acidic residues" evidence="1">
    <location>
        <begin position="426"/>
        <end position="441"/>
    </location>
</feature>
<dbReference type="Gene3D" id="2.30.29.30">
    <property type="entry name" value="Pleckstrin-homology domain (PH domain)/Phosphotyrosine-binding domain (PTB)"/>
    <property type="match status" value="1"/>
</dbReference>
<feature type="region of interest" description="Disordered" evidence="1">
    <location>
        <begin position="25"/>
        <end position="85"/>
    </location>
</feature>
<feature type="compositionally biased region" description="Basic and acidic residues" evidence="1">
    <location>
        <begin position="651"/>
        <end position="666"/>
    </location>
</feature>
<dbReference type="EMBL" id="AYCK01007417">
    <property type="status" value="NOT_ANNOTATED_CDS"/>
    <property type="molecule type" value="Genomic_DNA"/>
</dbReference>
<dbReference type="InterPro" id="IPR037840">
    <property type="entry name" value="PH_Anillin"/>
</dbReference>
<feature type="region of interest" description="Disordered" evidence="1">
    <location>
        <begin position="701"/>
        <end position="720"/>
    </location>
</feature>
<feature type="compositionally biased region" description="Acidic residues" evidence="1">
    <location>
        <begin position="626"/>
        <end position="638"/>
    </location>
</feature>
<evidence type="ECO:0000313" key="4">
    <source>
        <dbReference type="Proteomes" id="UP000028760"/>
    </source>
</evidence>
<organism evidence="3 4">
    <name type="scientific">Poecilia formosa</name>
    <name type="common">Amazon molly</name>
    <name type="synonym">Limia formosa</name>
    <dbReference type="NCBI Taxonomy" id="48698"/>
    <lineage>
        <taxon>Eukaryota</taxon>
        <taxon>Metazoa</taxon>
        <taxon>Chordata</taxon>
        <taxon>Craniata</taxon>
        <taxon>Vertebrata</taxon>
        <taxon>Euteleostomi</taxon>
        <taxon>Actinopterygii</taxon>
        <taxon>Neopterygii</taxon>
        <taxon>Teleostei</taxon>
        <taxon>Neoteleostei</taxon>
        <taxon>Acanthomorphata</taxon>
        <taxon>Ovalentaria</taxon>
        <taxon>Atherinomorphae</taxon>
        <taxon>Cyprinodontiformes</taxon>
        <taxon>Poeciliidae</taxon>
        <taxon>Poeciliinae</taxon>
        <taxon>Poecilia</taxon>
    </lineage>
</organism>
<feature type="compositionally biased region" description="Low complexity" evidence="1">
    <location>
        <begin position="711"/>
        <end position="720"/>
    </location>
</feature>
<evidence type="ECO:0000259" key="2">
    <source>
        <dbReference type="PROSITE" id="PS50003"/>
    </source>
</evidence>
<dbReference type="GO" id="GO:0005826">
    <property type="term" value="C:actomyosin contractile ring"/>
    <property type="evidence" value="ECO:0007669"/>
    <property type="project" value="TreeGrafter"/>
</dbReference>
<reference evidence="4" key="1">
    <citation type="submission" date="2013-10" db="EMBL/GenBank/DDBJ databases">
        <authorList>
            <person name="Schartl M."/>
            <person name="Warren W."/>
        </authorList>
    </citation>
    <scope>NUCLEOTIDE SEQUENCE [LARGE SCALE GENOMIC DNA]</scope>
    <source>
        <strain evidence="4">female</strain>
    </source>
</reference>
<dbReference type="GO" id="GO:0000281">
    <property type="term" value="P:mitotic cytokinesis"/>
    <property type="evidence" value="ECO:0007669"/>
    <property type="project" value="TreeGrafter"/>
</dbReference>
<reference evidence="3" key="3">
    <citation type="submission" date="2025-09" db="UniProtKB">
        <authorList>
            <consortium name="Ensembl"/>
        </authorList>
    </citation>
    <scope>IDENTIFICATION</scope>
</reference>
<dbReference type="SUPFAM" id="SSF50729">
    <property type="entry name" value="PH domain-like"/>
    <property type="match status" value="1"/>
</dbReference>
<dbReference type="EMBL" id="AYCK01007416">
    <property type="status" value="NOT_ANNOTATED_CDS"/>
    <property type="molecule type" value="Genomic_DNA"/>
</dbReference>
<evidence type="ECO:0000256" key="1">
    <source>
        <dbReference type="SAM" id="MobiDB-lite"/>
    </source>
</evidence>
<proteinExistence type="predicted"/>
<feature type="region of interest" description="Disordered" evidence="1">
    <location>
        <begin position="1166"/>
        <end position="1200"/>
    </location>
</feature>
<dbReference type="Ensembl" id="ENSPFOT00000004434.2">
    <property type="protein sequence ID" value="ENSPFOP00000004426.2"/>
    <property type="gene ID" value="ENSPFOG00000004504.2"/>
</dbReference>
<keyword evidence="4" id="KW-1185">Reference proteome</keyword>
<evidence type="ECO:0000313" key="3">
    <source>
        <dbReference type="Ensembl" id="ENSPFOP00000004426.2"/>
    </source>
</evidence>
<sequence>MSFSSGLCRAQRLLFIMEAGQENGSNVTLKRPLSDTEDNNVPAADVKDGLKRRRLEAAGQENRSPEPSSSGRLAEFQAKPDTPVIPSVRSRVQLLAQRKDGFFAQRSFSHPGNEGPSVSSKGVGEHLLGEEEFHQRLERFKAPASQADTTQTPSPASSCLRPRSGFVSGIQQKLQCTTTPSSKQASIIRQERELELNQLPFQPISKNAWLKRCSSDSSITQGGPPAGCSSPSSWVPVSKRTFCWPPIQPWDVPGDVEMKDGSFTEMLTSVATTPSENMAGEGAVADAPAAFKELKLSSEEEKESVPHGEEAGNENELKPATVNAEEQPGSQHPESQTVLKFSFSDEHSLSDLHTADKHSFLQSTLLDESNTKETSEVSRVTEVERSEVFPFDEDETMEGSTCGEEIEPSTDEELREWRYPQGNVSADEEERVFSEENEEEMEAAREGKEKESSLRNKSEPADDRSAPDLDVSEKSAGFSEQQEDEKLRAEEKRSDGENRVDDSLMRKSALKVKTLREKPSETNFENETQPGGRDECQGSSEIQMSDSHQGERAVLGGLKAESSKKVTFILEPELINGSDLSEGDASEESRADTSLSDSGSGSHDDTNSTETIEKMFEEVLEYAGSAEEEGRVEEDAEDHDSGIGSCSVGKTGEKIERQEEPRGQERDENEELLTFPQSGILSPLSKSFEAVVTPLRLAAAQESHPPPLPLSPEESSTLPESAPLYSIDAYRTQRQRKLPAIQSVTPVVQRRTPETPKPKESNTKEKITALNEEAGKLQLVINQTLQALSCCTDVEHGRGSLEEAEAEKLLLVSCEKRSALLAEVSRLREERSLQTDEAPKEDTDYVSQHACRGTVNITSIQLPLKVEFVCSSNSRPGRPSHYFFVLIRYGPCNVIATPLATAADAQNGDTISFPTAVTLKDIRSSFEIDVEVYSLCTSSGSSSTSDRTSTKSRVTPRKFLNTLTKSSNIFTSPAALNTRRSSNFSLVGSHKITLASLGCRKFPLDKMKLDGKIRKLLGDEFQEKVPFLSPLEGHIYLKLDSEGHSDVQHQGFLTMFELISGFGVWNRRYFVLEECNLSYWSNPNDRETKEAEGSISLSRSPSQCVRPVKRDSCARPFTFELVNASQQEDQNQEALSKCWFSADTKQERLDWMEKLNQALLDFHTWNRPPAENQAPNTSNMSNTSHLSNTSHSGTLTESIL</sequence>
<feature type="region of interest" description="Disordered" evidence="1">
    <location>
        <begin position="296"/>
        <end position="342"/>
    </location>
</feature>
<name>A0A087XF73_POEFO</name>
<dbReference type="PROSITE" id="PS50003">
    <property type="entry name" value="PH_DOMAIN"/>
    <property type="match status" value="1"/>
</dbReference>
<dbReference type="RefSeq" id="XP_016530000.1">
    <property type="nucleotide sequence ID" value="XM_016674514.1"/>
</dbReference>
<feature type="compositionally biased region" description="Low complexity" evidence="1">
    <location>
        <begin position="1176"/>
        <end position="1200"/>
    </location>
</feature>
<protein>
    <submittedName>
        <fullName evidence="3">Anillin, actin binding protein 2</fullName>
    </submittedName>
</protein>
<reference evidence="3" key="2">
    <citation type="submission" date="2025-08" db="UniProtKB">
        <authorList>
            <consortium name="Ensembl"/>
        </authorList>
    </citation>
    <scope>IDENTIFICATION</scope>
</reference>
<accession>A0A087XF73</accession>
<feature type="compositionally biased region" description="Acidic residues" evidence="1">
    <location>
        <begin position="404"/>
        <end position="414"/>
    </location>
</feature>
<dbReference type="GO" id="GO:0000915">
    <property type="term" value="P:actomyosin contractile ring assembly"/>
    <property type="evidence" value="ECO:0007669"/>
    <property type="project" value="TreeGrafter"/>
</dbReference>
<feature type="domain" description="PH" evidence="2">
    <location>
        <begin position="1046"/>
        <end position="1160"/>
    </location>
</feature>
<dbReference type="InterPro" id="IPR012966">
    <property type="entry name" value="AHD"/>
</dbReference>
<dbReference type="STRING" id="48698.ENSPFOP00000004426"/>
<feature type="compositionally biased region" description="Polar residues" evidence="1">
    <location>
        <begin position="328"/>
        <end position="339"/>
    </location>
</feature>
<feature type="compositionally biased region" description="Basic and acidic residues" evidence="1">
    <location>
        <begin position="484"/>
        <end position="505"/>
    </location>
</feature>
<dbReference type="PANTHER" id="PTHR21538">
    <property type="entry name" value="ANILLIN/RHOTEKIN RTKN"/>
    <property type="match status" value="1"/>
</dbReference>
<dbReference type="Pfam" id="PF08174">
    <property type="entry name" value="Anillin"/>
    <property type="match status" value="1"/>
</dbReference>
<feature type="compositionally biased region" description="Polar residues" evidence="1">
    <location>
        <begin position="61"/>
        <end position="71"/>
    </location>
</feature>
<dbReference type="Proteomes" id="UP000028760">
    <property type="component" value="Unassembled WGS sequence"/>
</dbReference>
<dbReference type="GeneTree" id="ENSGT00390000008749"/>
<dbReference type="InterPro" id="IPR001849">
    <property type="entry name" value="PH_domain"/>
</dbReference>
<feature type="compositionally biased region" description="Low complexity" evidence="1">
    <location>
        <begin position="592"/>
        <end position="601"/>
    </location>
</feature>
<dbReference type="OMA" id="TCPRTRS"/>
<dbReference type="GO" id="GO:0031106">
    <property type="term" value="P:septin ring organization"/>
    <property type="evidence" value="ECO:0007669"/>
    <property type="project" value="TreeGrafter"/>
</dbReference>
<dbReference type="CDD" id="cd01263">
    <property type="entry name" value="PH_anillin"/>
    <property type="match status" value="1"/>
</dbReference>
<feature type="compositionally biased region" description="Basic and acidic residues" evidence="1">
    <location>
        <begin position="296"/>
        <end position="310"/>
    </location>
</feature>